<dbReference type="EMBL" id="LN835302">
    <property type="protein sequence ID" value="CRG99531.1"/>
    <property type="molecule type" value="Genomic_DNA"/>
</dbReference>
<comment type="similarity">
    <text evidence="1">Belongs to the PIH1 family.</text>
</comment>
<dbReference type="InterPro" id="IPR012981">
    <property type="entry name" value="PIH1_N"/>
</dbReference>
<dbReference type="GO" id="GO:0005737">
    <property type="term" value="C:cytoplasm"/>
    <property type="evidence" value="ECO:0007669"/>
    <property type="project" value="TreeGrafter"/>
</dbReference>
<dbReference type="KEGG" id="prel:PRELSG_0729600"/>
<keyword evidence="2" id="KW-0175">Coiled coil</keyword>
<dbReference type="Proteomes" id="UP000220158">
    <property type="component" value="Chromosome 7"/>
</dbReference>
<sequence>MENIKISYEEKEKFHKAFRQHEFRILFDEYFDEISDIKYRKEKEDYLLSLYFKGELKKDQILIKPIEAFCVKTKILYANQTNQKLFLNICSHEGIENISFHNISNKSVNIPYSLSQIRPDKYGNNLSCLTIDCCVNPSTVDIIRRYNELLNFLLEDICLNIERNIMKDKEKICLDFKILSNMKCKGEKPFLLCINKNVIKKNILVEEEKKLAILKKEYEEKNVISNNISETLNKSKIETEIKMGKQNEVNILNKQEINIPTEIKKAKMGKKKVSIYHQGSLNVSSFFKIKEHNNISLNLPNKIKVLINTDNYVNKNDVNITIEKKVLELKFTNEEKNITVNLPYPCNDKDYHCFLKKDKKIIEIYLNLCEDFVKDYANSMYEKYFSNKTEENDSLSYIDDVVKNYEQKKIIKVHEDKENKENEMEKEKNELRIETEKIKTKRDEYKNYSENTNQKFLESENSSVKESKEKLLCLESKEYMPKEKKNKDEKKLVTNNYETKSDNSLNVNYRKGFLNFNIEENLNCSLQEDYIKKKNNKNENINKDASQEKKTLSFSDTLNKHNNVLYNEKKTSNDLNIEVINETNLFNKEQTVNKIISAHSCENKNVKGCCKEQAENDEKLISKNKIDINESEFLCDTNFYKNIDRGVIFSCMLWTTYM</sequence>
<name>A0A1J1H4P8_PLARL</name>
<dbReference type="OrthoDB" id="5135119at2759"/>
<feature type="coiled-coil region" evidence="2">
    <location>
        <begin position="410"/>
        <end position="451"/>
    </location>
</feature>
<dbReference type="RefSeq" id="XP_028532536.1">
    <property type="nucleotide sequence ID" value="XM_028676004.1"/>
</dbReference>
<evidence type="ECO:0000259" key="3">
    <source>
        <dbReference type="Pfam" id="PF08190"/>
    </source>
</evidence>
<gene>
    <name evidence="4" type="ORF">PRELSG_0729600</name>
</gene>
<dbReference type="AlphaFoldDB" id="A0A1J1H4P8"/>
<evidence type="ECO:0000256" key="2">
    <source>
        <dbReference type="SAM" id="Coils"/>
    </source>
</evidence>
<proteinExistence type="inferred from homology"/>
<dbReference type="GeneID" id="39735633"/>
<dbReference type="PANTHER" id="PTHR22997:SF10">
    <property type="entry name" value="CHROMOSOME UNDETERMINED SCAFFOLD_56, WHOLE GENOME SHOTGUN SEQUENCE"/>
    <property type="match status" value="1"/>
</dbReference>
<dbReference type="VEuPathDB" id="PlasmoDB:PRELSG_0729600"/>
<evidence type="ECO:0000313" key="5">
    <source>
        <dbReference type="Proteomes" id="UP000220158"/>
    </source>
</evidence>
<dbReference type="Pfam" id="PF08190">
    <property type="entry name" value="PIH1"/>
    <property type="match status" value="1"/>
</dbReference>
<reference evidence="4 5" key="1">
    <citation type="submission" date="2015-04" db="EMBL/GenBank/DDBJ databases">
        <authorList>
            <consortium name="Pathogen Informatics"/>
        </authorList>
    </citation>
    <scope>NUCLEOTIDE SEQUENCE [LARGE SCALE GENOMIC DNA]</scope>
    <source>
        <strain evidence="4 5">SGS1</strain>
    </source>
</reference>
<dbReference type="OMA" id="QCWSLPH"/>
<dbReference type="InterPro" id="IPR050734">
    <property type="entry name" value="PIH1/Kintoun_subfamily"/>
</dbReference>
<dbReference type="PANTHER" id="PTHR22997">
    <property type="entry name" value="PIH1 DOMAIN-CONTAINING PROTEIN 1"/>
    <property type="match status" value="1"/>
</dbReference>
<evidence type="ECO:0000313" key="4">
    <source>
        <dbReference type="EMBL" id="CRG99531.1"/>
    </source>
</evidence>
<organism evidence="4 5">
    <name type="scientific">Plasmodium relictum</name>
    <dbReference type="NCBI Taxonomy" id="85471"/>
    <lineage>
        <taxon>Eukaryota</taxon>
        <taxon>Sar</taxon>
        <taxon>Alveolata</taxon>
        <taxon>Apicomplexa</taxon>
        <taxon>Aconoidasida</taxon>
        <taxon>Haemosporida</taxon>
        <taxon>Plasmodiidae</taxon>
        <taxon>Plasmodium</taxon>
        <taxon>Plasmodium (Haemamoeba)</taxon>
    </lineage>
</organism>
<evidence type="ECO:0000256" key="1">
    <source>
        <dbReference type="ARBA" id="ARBA00008511"/>
    </source>
</evidence>
<accession>A0A1J1H4P8</accession>
<feature type="domain" description="PIH1 N-terminal" evidence="3">
    <location>
        <begin position="34"/>
        <end position="189"/>
    </location>
</feature>
<keyword evidence="5" id="KW-1185">Reference proteome</keyword>
<protein>
    <recommendedName>
        <fullName evidence="3">PIH1 N-terminal domain-containing protein</fullName>
    </recommendedName>
</protein>